<organism evidence="2 3">
    <name type="scientific">Sarcoptes scabiei</name>
    <name type="common">Itch mite</name>
    <name type="synonym">Acarus scabiei</name>
    <dbReference type="NCBI Taxonomy" id="52283"/>
    <lineage>
        <taxon>Eukaryota</taxon>
        <taxon>Metazoa</taxon>
        <taxon>Ecdysozoa</taxon>
        <taxon>Arthropoda</taxon>
        <taxon>Chelicerata</taxon>
        <taxon>Arachnida</taxon>
        <taxon>Acari</taxon>
        <taxon>Acariformes</taxon>
        <taxon>Sarcoptiformes</taxon>
        <taxon>Astigmata</taxon>
        <taxon>Psoroptidia</taxon>
        <taxon>Sarcoptoidea</taxon>
        <taxon>Sarcoptidae</taxon>
        <taxon>Sarcoptinae</taxon>
        <taxon>Sarcoptes</taxon>
    </lineage>
</organism>
<dbReference type="SUPFAM" id="SSF48113">
    <property type="entry name" value="Heme-dependent peroxidases"/>
    <property type="match status" value="1"/>
</dbReference>
<dbReference type="GO" id="GO:0004601">
    <property type="term" value="F:peroxidase activity"/>
    <property type="evidence" value="ECO:0007669"/>
    <property type="project" value="UniProtKB-KW"/>
</dbReference>
<dbReference type="GO" id="GO:0006979">
    <property type="term" value="P:response to oxidative stress"/>
    <property type="evidence" value="ECO:0007669"/>
    <property type="project" value="InterPro"/>
</dbReference>
<dbReference type="InterPro" id="IPR019791">
    <property type="entry name" value="Haem_peroxidase_animal"/>
</dbReference>
<protein>
    <submittedName>
        <fullName evidence="2">Dual oxidase 1-like protein 2</fullName>
    </submittedName>
</protein>
<dbReference type="GO" id="GO:0020037">
    <property type="term" value="F:heme binding"/>
    <property type="evidence" value="ECO:0007669"/>
    <property type="project" value="InterPro"/>
</dbReference>
<keyword evidence="1" id="KW-0575">Peroxidase</keyword>
<name>A0A132AIT6_SARSC</name>
<sequence>MKPLLSSRLEYEDLLSDEDLNYPSINSTLSGQFYTLPNVFAYRSSGLEETRSNGDMFFKAEMQRYDGWYNNLAHPTWGTTESHLTRKAPPSYADGVYMMAGEDRPSPRDLSQALMRGDDGVASSRNLTTLFAFFGEFSIITNYSMD</sequence>
<evidence type="ECO:0000313" key="3">
    <source>
        <dbReference type="Proteomes" id="UP000616769"/>
    </source>
</evidence>
<gene>
    <name evidence="2" type="ORF">QR98_0094590</name>
</gene>
<keyword evidence="1" id="KW-0560">Oxidoreductase</keyword>
<dbReference type="InterPro" id="IPR010255">
    <property type="entry name" value="Haem_peroxidase_sf"/>
</dbReference>
<dbReference type="VEuPathDB" id="VectorBase:SSCA009391"/>
<dbReference type="OrthoDB" id="6019201at2759"/>
<dbReference type="InterPro" id="IPR037120">
    <property type="entry name" value="Haem_peroxidase_sf_animal"/>
</dbReference>
<dbReference type="EMBL" id="JXLN01015989">
    <property type="protein sequence ID" value="KPM10894.1"/>
    <property type="molecule type" value="Genomic_DNA"/>
</dbReference>
<comment type="caution">
    <text evidence="2">The sequence shown here is derived from an EMBL/GenBank/DDBJ whole genome shotgun (WGS) entry which is preliminary data.</text>
</comment>
<reference evidence="2 3" key="1">
    <citation type="journal article" date="2015" name="Parasit. Vectors">
        <title>Draft genome of the scabies mite.</title>
        <authorList>
            <person name="Rider S.D.Jr."/>
            <person name="Morgan M.S."/>
            <person name="Arlian L.G."/>
        </authorList>
    </citation>
    <scope>NUCLEOTIDE SEQUENCE [LARGE SCALE GENOMIC DNA]</scope>
    <source>
        <strain evidence="2">Arlian Lab</strain>
    </source>
</reference>
<dbReference type="AlphaFoldDB" id="A0A132AIT6"/>
<dbReference type="PANTHER" id="PTHR11475:SF144">
    <property type="entry name" value="NAD(P)H OXIDASE (H2O2-FORMING)"/>
    <property type="match status" value="1"/>
</dbReference>
<dbReference type="PROSITE" id="PS50292">
    <property type="entry name" value="PEROXIDASE_3"/>
    <property type="match status" value="1"/>
</dbReference>
<accession>A0A132AIT6</accession>
<dbReference type="PANTHER" id="PTHR11475">
    <property type="entry name" value="OXIDASE/PEROXIDASE"/>
    <property type="match status" value="1"/>
</dbReference>
<dbReference type="Pfam" id="PF03098">
    <property type="entry name" value="An_peroxidase"/>
    <property type="match status" value="1"/>
</dbReference>
<proteinExistence type="predicted"/>
<dbReference type="Gene3D" id="1.10.640.10">
    <property type="entry name" value="Haem peroxidase domain superfamily, animal type"/>
    <property type="match status" value="1"/>
</dbReference>
<evidence type="ECO:0000313" key="2">
    <source>
        <dbReference type="EMBL" id="KPM10894.1"/>
    </source>
</evidence>
<evidence type="ECO:0000256" key="1">
    <source>
        <dbReference type="ARBA" id="ARBA00022559"/>
    </source>
</evidence>
<dbReference type="Proteomes" id="UP000616769">
    <property type="component" value="Unassembled WGS sequence"/>
</dbReference>